<feature type="region of interest" description="Disordered" evidence="6">
    <location>
        <begin position="520"/>
        <end position="567"/>
    </location>
</feature>
<comment type="catalytic activity">
    <reaction evidence="5">
        <text>L-glutamyl-[protein] + L-glutamate + ATP = gamma-L-glutamyl-L-glutamyl-[protein] + ADP + phosphate + H(+)</text>
        <dbReference type="Rhea" id="RHEA:60144"/>
        <dbReference type="Rhea" id="RHEA-COMP:10208"/>
        <dbReference type="Rhea" id="RHEA-COMP:15517"/>
        <dbReference type="ChEBI" id="CHEBI:15378"/>
        <dbReference type="ChEBI" id="CHEBI:29973"/>
        <dbReference type="ChEBI" id="CHEBI:29985"/>
        <dbReference type="ChEBI" id="CHEBI:30616"/>
        <dbReference type="ChEBI" id="CHEBI:43474"/>
        <dbReference type="ChEBI" id="CHEBI:143622"/>
        <dbReference type="ChEBI" id="CHEBI:456216"/>
    </reaction>
    <physiologicalReaction direction="left-to-right" evidence="5">
        <dbReference type="Rhea" id="RHEA:60145"/>
    </physiologicalReaction>
</comment>
<feature type="region of interest" description="Disordered" evidence="6">
    <location>
        <begin position="42"/>
        <end position="86"/>
    </location>
</feature>
<feature type="compositionally biased region" description="Gly residues" evidence="6">
    <location>
        <begin position="417"/>
        <end position="433"/>
    </location>
</feature>
<gene>
    <name evidence="7" type="ORF">MNEG_0055</name>
</gene>
<dbReference type="Gene3D" id="3.30.470.20">
    <property type="entry name" value="ATP-grasp fold, B domain"/>
    <property type="match status" value="1"/>
</dbReference>
<dbReference type="GO" id="GO:0015631">
    <property type="term" value="F:tubulin binding"/>
    <property type="evidence" value="ECO:0007669"/>
    <property type="project" value="TreeGrafter"/>
</dbReference>
<keyword evidence="2" id="KW-0547">Nucleotide-binding</keyword>
<name>A0A0D2MZN9_9CHLO</name>
<dbReference type="PANTHER" id="PTHR12241:SF145">
    <property type="entry name" value="TUBULIN POLYGLUTAMYLASE TTLL5"/>
    <property type="match status" value="1"/>
</dbReference>
<dbReference type="GeneID" id="25726173"/>
<evidence type="ECO:0000256" key="1">
    <source>
        <dbReference type="ARBA" id="ARBA00022598"/>
    </source>
</evidence>
<feature type="compositionally biased region" description="Low complexity" evidence="6">
    <location>
        <begin position="75"/>
        <end position="86"/>
    </location>
</feature>
<evidence type="ECO:0000256" key="2">
    <source>
        <dbReference type="ARBA" id="ARBA00022741"/>
    </source>
</evidence>
<evidence type="ECO:0000313" key="8">
    <source>
        <dbReference type="Proteomes" id="UP000054498"/>
    </source>
</evidence>
<dbReference type="Proteomes" id="UP000054498">
    <property type="component" value="Unassembled WGS sequence"/>
</dbReference>
<feature type="compositionally biased region" description="Gly residues" evidence="6">
    <location>
        <begin position="342"/>
        <end position="357"/>
    </location>
</feature>
<keyword evidence="8" id="KW-1185">Reference proteome</keyword>
<keyword evidence="1" id="KW-0436">Ligase</keyword>
<dbReference type="GO" id="GO:0036064">
    <property type="term" value="C:ciliary basal body"/>
    <property type="evidence" value="ECO:0007669"/>
    <property type="project" value="TreeGrafter"/>
</dbReference>
<feature type="compositionally biased region" description="Low complexity" evidence="6">
    <location>
        <begin position="601"/>
        <end position="618"/>
    </location>
</feature>
<feature type="region of interest" description="Disordered" evidence="6">
    <location>
        <begin position="411"/>
        <end position="433"/>
    </location>
</feature>
<evidence type="ECO:0000256" key="4">
    <source>
        <dbReference type="ARBA" id="ARBA00041448"/>
    </source>
</evidence>
<accession>A0A0D2MZN9</accession>
<dbReference type="STRING" id="145388.A0A0D2MZN9"/>
<evidence type="ECO:0000256" key="3">
    <source>
        <dbReference type="ARBA" id="ARBA00022840"/>
    </source>
</evidence>
<dbReference type="RefSeq" id="XP_013906919.1">
    <property type="nucleotide sequence ID" value="XM_014051465.1"/>
</dbReference>
<dbReference type="OrthoDB" id="202825at2759"/>
<dbReference type="Pfam" id="PF03133">
    <property type="entry name" value="TTL"/>
    <property type="match status" value="2"/>
</dbReference>
<feature type="compositionally biased region" description="Gly residues" evidence="6">
    <location>
        <begin position="551"/>
        <end position="566"/>
    </location>
</feature>
<dbReference type="SUPFAM" id="SSF56059">
    <property type="entry name" value="Glutathione synthetase ATP-binding domain-like"/>
    <property type="match status" value="1"/>
</dbReference>
<dbReference type="PANTHER" id="PTHR12241">
    <property type="entry name" value="TUBULIN POLYGLUTAMYLASE"/>
    <property type="match status" value="1"/>
</dbReference>
<dbReference type="GO" id="GO:0000226">
    <property type="term" value="P:microtubule cytoskeleton organization"/>
    <property type="evidence" value="ECO:0007669"/>
    <property type="project" value="TreeGrafter"/>
</dbReference>
<dbReference type="GO" id="GO:0070740">
    <property type="term" value="F:tubulin-glutamic acid ligase activity"/>
    <property type="evidence" value="ECO:0007669"/>
    <property type="project" value="TreeGrafter"/>
</dbReference>
<feature type="region of interest" description="Disordered" evidence="6">
    <location>
        <begin position="329"/>
        <end position="357"/>
    </location>
</feature>
<dbReference type="PROSITE" id="PS51221">
    <property type="entry name" value="TTL"/>
    <property type="match status" value="1"/>
</dbReference>
<keyword evidence="3" id="KW-0067">ATP-binding</keyword>
<sequence length="910" mass="93747">MSGSIARRVLVVGVGVLVLAAALHIAAALRLATALQPAGGAGVATSSSRMSPAPMLRHRRPPKKRRQARLEAPEQQGAAAVGKGQAQPVVQPLAPLAAGGPVRFFIDEGYFLEGETEILRAHIAASGGRLTISGESTGAFLSVKGYYAPDKWDVYITMRSACLMAFQHMRPGQRANCIPGVRAITFKKEFVQSWQEAYGELAFDYIPQSYQLPEQYWVWRSHMLQARSPASTKWVLKANIHRGKGVSVVPQPQAVAQALAPGEGGEDYRHILVQRYLQPQMVVEGRSSYIRVWLLVTSVTPLRAYLFKGGFAVFGKQRAVSNATAAPARAHALGSDPQTPDAGGGGSGSGSGGGGGGNGTGDDLIVNLWMQDRGKSAIWSLAKLEAHFKANPEEVEPLPAGAAAKAAAGRGLMRSSSGGGGGGINGARRGAGGSRRTFADAWQDIRASAALVLAAGLPSMRAAALNVSAPPNSAFEYFGLDFVLDPSLRPRMLEVNAVPSMARRQRSGCAGRKETVDCLLSTQGGGSTGGGGGSNSTSSSSSSSSSSSGAGAPGGEGGSGGGGGLVDGFDEQKEVFVRDMLRLLGLPVDPLRQAEGRQQKMGEAGKGQQQEGSGSGAAAALRAAATAFGYVAPGSAGTGGGSSSDEAAAAARRGSGGAATAAARRRLRRARRTALAANLGGADATGEHSNAAVRALRPLMCSDGADGGDDADARGAARDAFSCVRCLLPADLVALADAEEELQNLGRFEPAHDLILAGALNARASAGGGGRPARSSSARRRLAGGAAADAIGQQAKAPFLVDDVSVWKKLHRTWETLTQQGAGLRDMAAMRFFTTDAQLPPAKPLPLRRIDYILSAWLRLWRDAALGGGGLRAACGGSSGSAAASTGSGKPGVDPCLLARLTRLVSHCYL</sequence>
<feature type="compositionally biased region" description="Low complexity" evidence="6">
    <location>
        <begin position="535"/>
        <end position="550"/>
    </location>
</feature>
<feature type="compositionally biased region" description="Low complexity" evidence="6">
    <location>
        <begin position="643"/>
        <end position="662"/>
    </location>
</feature>
<dbReference type="AlphaFoldDB" id="A0A0D2MZN9"/>
<protein>
    <recommendedName>
        <fullName evidence="4">Tubulin--tyrosine ligase-like protein 5</fullName>
    </recommendedName>
</protein>
<organism evidence="7 8">
    <name type="scientific">Monoraphidium neglectum</name>
    <dbReference type="NCBI Taxonomy" id="145388"/>
    <lineage>
        <taxon>Eukaryota</taxon>
        <taxon>Viridiplantae</taxon>
        <taxon>Chlorophyta</taxon>
        <taxon>core chlorophytes</taxon>
        <taxon>Chlorophyceae</taxon>
        <taxon>CS clade</taxon>
        <taxon>Sphaeropleales</taxon>
        <taxon>Selenastraceae</taxon>
        <taxon>Monoraphidium</taxon>
    </lineage>
</organism>
<feature type="region of interest" description="Disordered" evidence="6">
    <location>
        <begin position="597"/>
        <end position="618"/>
    </location>
</feature>
<proteinExistence type="predicted"/>
<evidence type="ECO:0000256" key="5">
    <source>
        <dbReference type="ARBA" id="ARBA00049274"/>
    </source>
</evidence>
<feature type="compositionally biased region" description="Gly residues" evidence="6">
    <location>
        <begin position="523"/>
        <end position="534"/>
    </location>
</feature>
<dbReference type="GO" id="GO:0005524">
    <property type="term" value="F:ATP binding"/>
    <property type="evidence" value="ECO:0007669"/>
    <property type="project" value="UniProtKB-KW"/>
</dbReference>
<feature type="compositionally biased region" description="Basic residues" evidence="6">
    <location>
        <begin position="56"/>
        <end position="67"/>
    </location>
</feature>
<feature type="region of interest" description="Disordered" evidence="6">
    <location>
        <begin position="636"/>
        <end position="663"/>
    </location>
</feature>
<reference evidence="7 8" key="1">
    <citation type="journal article" date="2013" name="BMC Genomics">
        <title>Reconstruction of the lipid metabolism for the microalga Monoraphidium neglectum from its genome sequence reveals characteristics suitable for biofuel production.</title>
        <authorList>
            <person name="Bogen C."/>
            <person name="Al-Dilaimi A."/>
            <person name="Albersmeier A."/>
            <person name="Wichmann J."/>
            <person name="Grundmann M."/>
            <person name="Rupp O."/>
            <person name="Lauersen K.J."/>
            <person name="Blifernez-Klassen O."/>
            <person name="Kalinowski J."/>
            <person name="Goesmann A."/>
            <person name="Mussgnug J.H."/>
            <person name="Kruse O."/>
        </authorList>
    </citation>
    <scope>NUCLEOTIDE SEQUENCE [LARGE SCALE GENOMIC DNA]</scope>
    <source>
        <strain evidence="7 8">SAG 48.87</strain>
    </source>
</reference>
<dbReference type="KEGG" id="mng:MNEG_0055"/>
<evidence type="ECO:0000313" key="7">
    <source>
        <dbReference type="EMBL" id="KIZ07900.1"/>
    </source>
</evidence>
<dbReference type="InterPro" id="IPR004344">
    <property type="entry name" value="TTL/TTLL_fam"/>
</dbReference>
<dbReference type="EMBL" id="KK100225">
    <property type="protein sequence ID" value="KIZ07900.1"/>
    <property type="molecule type" value="Genomic_DNA"/>
</dbReference>
<evidence type="ECO:0000256" key="6">
    <source>
        <dbReference type="SAM" id="MobiDB-lite"/>
    </source>
</evidence>